<evidence type="ECO:0000256" key="15">
    <source>
        <dbReference type="ARBA" id="ARBA00048173"/>
    </source>
</evidence>
<evidence type="ECO:0000256" key="12">
    <source>
        <dbReference type="ARBA" id="ARBA00023242"/>
    </source>
</evidence>
<evidence type="ECO:0000256" key="11">
    <source>
        <dbReference type="ARBA" id="ARBA00022918"/>
    </source>
</evidence>
<reference evidence="20" key="3">
    <citation type="submission" date="2025-09" db="UniProtKB">
        <authorList>
            <consortium name="Ensembl"/>
        </authorList>
    </citation>
    <scope>IDENTIFICATION</scope>
</reference>
<dbReference type="InterPro" id="IPR021891">
    <property type="entry name" value="Telomerase_RBD"/>
</dbReference>
<evidence type="ECO:0000259" key="19">
    <source>
        <dbReference type="PROSITE" id="PS50878"/>
    </source>
</evidence>
<organism evidence="20 21">
    <name type="scientific">Scleropages formosus</name>
    <name type="common">Asian bonytongue</name>
    <name type="synonym">Osteoglossum formosum</name>
    <dbReference type="NCBI Taxonomy" id="113540"/>
    <lineage>
        <taxon>Eukaryota</taxon>
        <taxon>Metazoa</taxon>
        <taxon>Chordata</taxon>
        <taxon>Craniata</taxon>
        <taxon>Vertebrata</taxon>
        <taxon>Euteleostomi</taxon>
        <taxon>Actinopterygii</taxon>
        <taxon>Neopterygii</taxon>
        <taxon>Teleostei</taxon>
        <taxon>Osteoglossocephala</taxon>
        <taxon>Osteoglossomorpha</taxon>
        <taxon>Osteoglossiformes</taxon>
        <taxon>Osteoglossidae</taxon>
        <taxon>Scleropages</taxon>
    </lineage>
</organism>
<sequence length="1020" mass="118170">MEAFDLSRVLELLRSIYPLVQTLEEFAESLQFKEGRKATLVEASDSELYRTFTRTLVVCRDGVLRQTPSCAQITTMPELLAFVLNTIKNKKRRNVLSYGYVLYDSHFGHTDLFKLHGEITLSAAYIHGSDFWKKLNQRLGTDITKYLLESCAVFLAIPPTCLLQVCGVPIYDCVTTETSSRFCLSKPKTSFQHRWLRKGSVNTLRRRTVKSRKRRMDCQMGNRCQRGEGVSDKELPAWRSGTFPPPRPSSCFIRILGLLYSEQGFKSFLLNRKLKGRVDGPRRLRGRDMVKLVFFEGLAYLNGVEKKPKKLPKRFHQMEDIFTQLLRRHRKCPYIKLLERMCPIGRTDGDMNSLLPQHNTSHQVYLFTRECLHRVIPNEFWGSSHNRVRFFCCVKRFLSMGKFDRLSLSQLLWKMRVNDCNWLKISKNGRCPPSEHRYRERTLGQFLVWLVDGYVVGLVRAFFYVTESMGQKNALRFYRHPVWRRLQDLAFSNHIFKGQLELLTQKQVAALPKTVGLFRLRYIPKSSGMRPITRMTKMNFRSWSRLKELHNVLQVCVRERPSLLGSTVFGVQDIHRVLGQFSALQKEYPCPLYFVKVDVRGAYDSLPHDKLLQVVSEVLLPMKRKTFFIRSYAHVWADPGGGVKRAFRRQADLQDNARASIRDFVADLQEVGKIRDTILVEQHFSTDVCGKDVFEFFREMLAHCVIQFEKKIFRQCRGIPQGSVVSMFLCCLCYGHMENSLFRHITEEGGCLMRLVDDFLLITPDQSKAQFFLKTLMAGVPEYGCFANPEKVVVNFAVDDLTNTSGICQLPFHCLFPWCGLLLDTNSLDVYGDYSSYAGLSLRWSLTLGSTPCAGQHMSKKLMALLKLKCQAIFLDLKMNSLPAVYKNIYKIVLLQAYRFHVCARNLPFGQKISKNPQFFQLMIWKMAKKTHLLIRQHNRGDCLDSPCSSGRLQYEAVELMFCISFLATMSHYRHMYKCLIPQLHKRKRKLEGKLGDVRLALVRQASTPQIPDDFQLIRI</sequence>
<evidence type="ECO:0000256" key="18">
    <source>
        <dbReference type="RuleBase" id="RU365061"/>
    </source>
</evidence>
<dbReference type="InterPro" id="IPR043502">
    <property type="entry name" value="DNA/RNA_pol_sf"/>
</dbReference>
<dbReference type="FunFam" id="1.10.132.70:FF:000002">
    <property type="entry name" value="Telomerase reverse transcriptase"/>
    <property type="match status" value="1"/>
</dbReference>
<evidence type="ECO:0000256" key="17">
    <source>
        <dbReference type="ARBA" id="ARBA00061974"/>
    </source>
</evidence>
<dbReference type="Gene3D" id="1.10.357.90">
    <property type="match status" value="1"/>
</dbReference>
<dbReference type="GO" id="GO:0022616">
    <property type="term" value="P:DNA strand elongation"/>
    <property type="evidence" value="ECO:0007669"/>
    <property type="project" value="UniProtKB-ARBA"/>
</dbReference>
<evidence type="ECO:0000256" key="7">
    <source>
        <dbReference type="ARBA" id="ARBA00022723"/>
    </source>
</evidence>
<dbReference type="AlphaFoldDB" id="A0A8C9RV84"/>
<evidence type="ECO:0000256" key="5">
    <source>
        <dbReference type="ARBA" id="ARBA00022679"/>
    </source>
</evidence>
<dbReference type="SUPFAM" id="SSF56672">
    <property type="entry name" value="DNA/RNA polymerases"/>
    <property type="match status" value="1"/>
</dbReference>
<evidence type="ECO:0000256" key="6">
    <source>
        <dbReference type="ARBA" id="ARBA00022695"/>
    </source>
</evidence>
<dbReference type="PROSITE" id="PS50878">
    <property type="entry name" value="RT_POL"/>
    <property type="match status" value="1"/>
</dbReference>
<dbReference type="PANTHER" id="PTHR12066:SF0">
    <property type="entry name" value="TELOMERASE REVERSE TRANSCRIPTASE"/>
    <property type="match status" value="1"/>
</dbReference>
<keyword evidence="21" id="KW-1185">Reference proteome</keyword>
<evidence type="ECO:0000313" key="21">
    <source>
        <dbReference type="Proteomes" id="UP000694397"/>
    </source>
</evidence>
<evidence type="ECO:0000256" key="10">
    <source>
        <dbReference type="ARBA" id="ARBA00022895"/>
    </source>
</evidence>
<dbReference type="EC" id="2.7.7.49" evidence="2 18"/>
<keyword evidence="8 18" id="KW-0460">Magnesium</keyword>
<dbReference type="FunFam" id="1.10.357.90:FF:000001">
    <property type="entry name" value="Telomerase reverse transcriptase"/>
    <property type="match status" value="1"/>
</dbReference>
<dbReference type="GO" id="GO:0000333">
    <property type="term" value="C:telomerase catalytic core complex"/>
    <property type="evidence" value="ECO:0007669"/>
    <property type="project" value="TreeGrafter"/>
</dbReference>
<keyword evidence="4 18" id="KW-0158">Chromosome</keyword>
<dbReference type="GO" id="GO:0003720">
    <property type="term" value="F:telomerase activity"/>
    <property type="evidence" value="ECO:0007669"/>
    <property type="project" value="InterPro"/>
</dbReference>
<dbReference type="Pfam" id="PF00078">
    <property type="entry name" value="RVT_1"/>
    <property type="match status" value="1"/>
</dbReference>
<dbReference type="Pfam" id="PF21399">
    <property type="entry name" value="TERT_C"/>
    <property type="match status" value="1"/>
</dbReference>
<evidence type="ECO:0000256" key="8">
    <source>
        <dbReference type="ARBA" id="ARBA00022842"/>
    </source>
</evidence>
<keyword evidence="13" id="KW-0687">Ribonucleoprotein</keyword>
<evidence type="ECO:0000256" key="16">
    <source>
        <dbReference type="ARBA" id="ARBA00057229"/>
    </source>
</evidence>
<dbReference type="InterPro" id="IPR000477">
    <property type="entry name" value="RT_dom"/>
</dbReference>
<keyword evidence="10 18" id="KW-0779">Telomere</keyword>
<dbReference type="CDD" id="cd01648">
    <property type="entry name" value="TERT"/>
    <property type="match status" value="1"/>
</dbReference>
<keyword evidence="6 18" id="KW-0548">Nucleotidyltransferase</keyword>
<evidence type="ECO:0000256" key="14">
    <source>
        <dbReference type="ARBA" id="ARBA00032044"/>
    </source>
</evidence>
<comment type="subunit">
    <text evidence="17">Catalytic subunit of the telomerase holoenzyme complex composed minimally of TERT and the telomerase RNA template component (TERC).</text>
</comment>
<dbReference type="PANTHER" id="PTHR12066">
    <property type="entry name" value="TELOMERASE REVERSE TRANSCRIPTASE"/>
    <property type="match status" value="1"/>
</dbReference>
<evidence type="ECO:0000256" key="1">
    <source>
        <dbReference type="ARBA" id="ARBA00008001"/>
    </source>
</evidence>
<evidence type="ECO:0000256" key="2">
    <source>
        <dbReference type="ARBA" id="ARBA00012493"/>
    </source>
</evidence>
<evidence type="ECO:0000256" key="9">
    <source>
        <dbReference type="ARBA" id="ARBA00022884"/>
    </source>
</evidence>
<gene>
    <name evidence="20" type="primary">TERT</name>
    <name evidence="20" type="synonym">tert</name>
</gene>
<dbReference type="SMART" id="SM00975">
    <property type="entry name" value="Telomerase_RBD"/>
    <property type="match status" value="1"/>
</dbReference>
<dbReference type="Pfam" id="PF12009">
    <property type="entry name" value="Telomerase_RBD"/>
    <property type="match status" value="1"/>
</dbReference>
<dbReference type="InterPro" id="IPR049139">
    <property type="entry name" value="TERT_C"/>
</dbReference>
<accession>A0A8C9RV84</accession>
<keyword evidence="9" id="KW-0694">RNA-binding</keyword>
<evidence type="ECO:0000313" key="20">
    <source>
        <dbReference type="Ensembl" id="ENSSFOP00015019158.2"/>
    </source>
</evidence>
<dbReference type="Gene3D" id="1.10.132.70">
    <property type="match status" value="1"/>
</dbReference>
<comment type="similarity">
    <text evidence="1 18">Belongs to the reverse transcriptase family. Telomerase subfamily.</text>
</comment>
<keyword evidence="12 18" id="KW-0539">Nucleus</keyword>
<evidence type="ECO:0000256" key="4">
    <source>
        <dbReference type="ARBA" id="ARBA00022454"/>
    </source>
</evidence>
<name>A0A8C9RV84_SCLFO</name>
<evidence type="ECO:0000256" key="3">
    <source>
        <dbReference type="ARBA" id="ARBA00016182"/>
    </source>
</evidence>
<dbReference type="Ensembl" id="ENSSFOT00015019375.2">
    <property type="protein sequence ID" value="ENSSFOP00015019158.2"/>
    <property type="gene ID" value="ENSSFOG00015012121.2"/>
</dbReference>
<dbReference type="GO" id="GO:0046872">
    <property type="term" value="F:metal ion binding"/>
    <property type="evidence" value="ECO:0007669"/>
    <property type="project" value="UniProtKB-KW"/>
</dbReference>
<dbReference type="GeneTree" id="ENSGT00390000018531"/>
<comment type="catalytic activity">
    <reaction evidence="15 18">
        <text>DNA(n) + a 2'-deoxyribonucleoside 5'-triphosphate = DNA(n+1) + diphosphate</text>
        <dbReference type="Rhea" id="RHEA:22508"/>
        <dbReference type="Rhea" id="RHEA-COMP:17339"/>
        <dbReference type="Rhea" id="RHEA-COMP:17340"/>
        <dbReference type="ChEBI" id="CHEBI:33019"/>
        <dbReference type="ChEBI" id="CHEBI:61560"/>
        <dbReference type="ChEBI" id="CHEBI:173112"/>
        <dbReference type="EC" id="2.7.7.49"/>
    </reaction>
</comment>
<keyword evidence="5 18" id="KW-0808">Transferase</keyword>
<dbReference type="InterPro" id="IPR003545">
    <property type="entry name" value="Telomerase_RT"/>
</dbReference>
<dbReference type="PRINTS" id="PR01365">
    <property type="entry name" value="TELOMERASERT"/>
</dbReference>
<reference evidence="20 21" key="1">
    <citation type="submission" date="2019-04" db="EMBL/GenBank/DDBJ databases">
        <authorList>
            <consortium name="Wellcome Sanger Institute Data Sharing"/>
        </authorList>
    </citation>
    <scope>NUCLEOTIDE SEQUENCE [LARGE SCALE GENOMIC DNA]</scope>
</reference>
<dbReference type="Proteomes" id="UP000694397">
    <property type="component" value="Chromosome 23"/>
</dbReference>
<comment type="function">
    <text evidence="16 18">Telomerase is a ribonucleoprotein enzyme essential for the replication of chromosome termini in most eukaryotes. It elongates telomeres. It is a reverse transcriptase that adds simple sequence repeats to chromosome ends by copying a template sequence within the RNA component of the enzyme.</text>
</comment>
<dbReference type="GO" id="GO:0042162">
    <property type="term" value="F:telomeric DNA binding"/>
    <property type="evidence" value="ECO:0007669"/>
    <property type="project" value="TreeGrafter"/>
</dbReference>
<comment type="subcellular location">
    <subcellularLocation>
        <location evidence="18">Nucleus</location>
    </subcellularLocation>
    <subcellularLocation>
        <location evidence="18">Chromosome</location>
        <location evidence="18">Telomere</location>
    </subcellularLocation>
</comment>
<evidence type="ECO:0000256" key="13">
    <source>
        <dbReference type="ARBA" id="ARBA00023274"/>
    </source>
</evidence>
<protein>
    <recommendedName>
        <fullName evidence="3 18">Telomerase reverse transcriptase</fullName>
        <ecNumber evidence="2 18">2.7.7.49</ecNumber>
    </recommendedName>
    <alternativeName>
        <fullName evidence="14 18">Telomerase catalytic subunit</fullName>
    </alternativeName>
</protein>
<proteinExistence type="inferred from homology"/>
<keyword evidence="7 18" id="KW-0479">Metal-binding</keyword>
<dbReference type="GO" id="GO:0007004">
    <property type="term" value="P:telomere maintenance via telomerase"/>
    <property type="evidence" value="ECO:0007669"/>
    <property type="project" value="TreeGrafter"/>
</dbReference>
<feature type="domain" description="Reverse transcriptase" evidence="19">
    <location>
        <begin position="504"/>
        <end position="823"/>
    </location>
</feature>
<reference evidence="20" key="2">
    <citation type="submission" date="2025-08" db="UniProtKB">
        <authorList>
            <consortium name="Ensembl"/>
        </authorList>
    </citation>
    <scope>IDENTIFICATION</scope>
</reference>
<dbReference type="GO" id="GO:0000781">
    <property type="term" value="C:chromosome, telomeric region"/>
    <property type="evidence" value="ECO:0007669"/>
    <property type="project" value="UniProtKB-SubCell"/>
</dbReference>
<keyword evidence="11 18" id="KW-0695">RNA-directed DNA polymerase</keyword>
<dbReference type="GO" id="GO:0070034">
    <property type="term" value="F:telomerase RNA binding"/>
    <property type="evidence" value="ECO:0007669"/>
    <property type="project" value="TreeGrafter"/>
</dbReference>